<feature type="domain" description="Integrase catalytic" evidence="1">
    <location>
        <begin position="2"/>
        <end position="56"/>
    </location>
</feature>
<dbReference type="GO" id="GO:0003676">
    <property type="term" value="F:nucleic acid binding"/>
    <property type="evidence" value="ECO:0007669"/>
    <property type="project" value="InterPro"/>
</dbReference>
<proteinExistence type="predicted"/>
<dbReference type="InterPro" id="IPR036397">
    <property type="entry name" value="RNaseH_sf"/>
</dbReference>
<dbReference type="EMBL" id="QAYC01000016">
    <property type="protein sequence ID" value="PTW44470.1"/>
    <property type="molecule type" value="Genomic_DNA"/>
</dbReference>
<protein>
    <submittedName>
        <fullName evidence="2">Integrase-like protein</fullName>
    </submittedName>
</protein>
<dbReference type="AlphaFoldDB" id="A0A8E2VH20"/>
<dbReference type="Pfam" id="PF13683">
    <property type="entry name" value="rve_3"/>
    <property type="match status" value="1"/>
</dbReference>
<evidence type="ECO:0000259" key="1">
    <source>
        <dbReference type="Pfam" id="PF13683"/>
    </source>
</evidence>
<gene>
    <name evidence="2" type="ORF">C8N38_1166</name>
</gene>
<keyword evidence="3" id="KW-1185">Reference proteome</keyword>
<sequence>MRPQTNGIVERFNGRNEDVPQSHLFQSGDDLEQTLLRYVHLCNTQLPQSALKGQPPVATLRDWQCHRLELFGERIYNLAGCNT</sequence>
<dbReference type="SUPFAM" id="SSF53098">
    <property type="entry name" value="Ribonuclease H-like"/>
    <property type="match status" value="1"/>
</dbReference>
<dbReference type="GO" id="GO:0015074">
    <property type="term" value="P:DNA integration"/>
    <property type="evidence" value="ECO:0007669"/>
    <property type="project" value="InterPro"/>
</dbReference>
<reference evidence="2 3" key="1">
    <citation type="submission" date="2018-04" db="EMBL/GenBank/DDBJ databases">
        <title>Genomic Encyclopedia of Archaeal and Bacterial Type Strains, Phase II (KMG-II): from individual species to whole genera.</title>
        <authorList>
            <person name="Goeker M."/>
        </authorList>
    </citation>
    <scope>NUCLEOTIDE SEQUENCE [LARGE SCALE GENOMIC DNA]</scope>
    <source>
        <strain evidence="2 3">DSM 19783</strain>
    </source>
</reference>
<accession>A0A8E2VH20</accession>
<evidence type="ECO:0000313" key="2">
    <source>
        <dbReference type="EMBL" id="PTW44470.1"/>
    </source>
</evidence>
<name>A0A8E2VH20_9RHOB</name>
<dbReference type="Gene3D" id="3.30.420.10">
    <property type="entry name" value="Ribonuclease H-like superfamily/Ribonuclease H"/>
    <property type="match status" value="1"/>
</dbReference>
<dbReference type="InterPro" id="IPR001584">
    <property type="entry name" value="Integrase_cat-core"/>
</dbReference>
<dbReference type="Proteomes" id="UP000244037">
    <property type="component" value="Unassembled WGS sequence"/>
</dbReference>
<evidence type="ECO:0000313" key="3">
    <source>
        <dbReference type="Proteomes" id="UP000244037"/>
    </source>
</evidence>
<dbReference type="InterPro" id="IPR012337">
    <property type="entry name" value="RNaseH-like_sf"/>
</dbReference>
<organism evidence="2 3">
    <name type="scientific">Rhodovulum kholense</name>
    <dbReference type="NCBI Taxonomy" id="453584"/>
    <lineage>
        <taxon>Bacteria</taxon>
        <taxon>Pseudomonadati</taxon>
        <taxon>Pseudomonadota</taxon>
        <taxon>Alphaproteobacteria</taxon>
        <taxon>Rhodobacterales</taxon>
        <taxon>Paracoccaceae</taxon>
        <taxon>Rhodovulum</taxon>
    </lineage>
</organism>
<comment type="caution">
    <text evidence="2">The sequence shown here is derived from an EMBL/GenBank/DDBJ whole genome shotgun (WGS) entry which is preliminary data.</text>
</comment>